<protein>
    <submittedName>
        <fullName evidence="2">Uncharacterized protein</fullName>
    </submittedName>
</protein>
<organism evidence="2">
    <name type="scientific">Oppiella nova</name>
    <dbReference type="NCBI Taxonomy" id="334625"/>
    <lineage>
        <taxon>Eukaryota</taxon>
        <taxon>Metazoa</taxon>
        <taxon>Ecdysozoa</taxon>
        <taxon>Arthropoda</taxon>
        <taxon>Chelicerata</taxon>
        <taxon>Arachnida</taxon>
        <taxon>Acari</taxon>
        <taxon>Acariformes</taxon>
        <taxon>Sarcoptiformes</taxon>
        <taxon>Oribatida</taxon>
        <taxon>Brachypylina</taxon>
        <taxon>Oppioidea</taxon>
        <taxon>Oppiidae</taxon>
        <taxon>Oppiella</taxon>
    </lineage>
</organism>
<proteinExistence type="predicted"/>
<dbReference type="EMBL" id="CAJPVJ010000834">
    <property type="protein sequence ID" value="CAG2163498.1"/>
    <property type="molecule type" value="Genomic_DNA"/>
</dbReference>
<dbReference type="OrthoDB" id="76453at2759"/>
<name>A0A7R9QD94_9ACAR</name>
<keyword evidence="3" id="KW-1185">Reference proteome</keyword>
<evidence type="ECO:0000313" key="3">
    <source>
        <dbReference type="Proteomes" id="UP000728032"/>
    </source>
</evidence>
<feature type="region of interest" description="Disordered" evidence="1">
    <location>
        <begin position="131"/>
        <end position="161"/>
    </location>
</feature>
<sequence>MSGVDNSSHQNNNSLLSATSIDSCNEKSFSVNNSRLDDKYDSYRFLVTINSHHKLIHNKPTVATTSTYCANCAPTDAMNGDRGGGGDERQSSAVTPIHVFTTRNATRIAANHWTSGDDGTHVRLNTSKIGGQPLAISNGHKKATTGTAPTNGANERLNGGSVGDNLYRHSCDNRFESSIHAIRDMMSGTTHAMPKSRSLDAINHKSWTAGAHYKPSNHFHLQYKDIPSLLGTTLNSHSVITNRQLEISGLKQHNQLCSHRNHNIPVRKIFDSRCWTQRSKNCSLICTKNTTISANKCHHAMSSQCKPNTSHTRLKSTETERTDVFSGQFVAYKQGLQDARQSI</sequence>
<dbReference type="Proteomes" id="UP000728032">
    <property type="component" value="Unassembled WGS sequence"/>
</dbReference>
<reference evidence="2" key="1">
    <citation type="submission" date="2020-11" db="EMBL/GenBank/DDBJ databases">
        <authorList>
            <person name="Tran Van P."/>
        </authorList>
    </citation>
    <scope>NUCLEOTIDE SEQUENCE</scope>
</reference>
<evidence type="ECO:0000313" key="2">
    <source>
        <dbReference type="EMBL" id="CAD7641383.1"/>
    </source>
</evidence>
<gene>
    <name evidence="2" type="ORF">ONB1V03_LOCUS3072</name>
</gene>
<evidence type="ECO:0000256" key="1">
    <source>
        <dbReference type="SAM" id="MobiDB-lite"/>
    </source>
</evidence>
<dbReference type="AlphaFoldDB" id="A0A7R9QD94"/>
<feature type="compositionally biased region" description="Low complexity" evidence="1">
    <location>
        <begin position="144"/>
        <end position="154"/>
    </location>
</feature>
<dbReference type="EMBL" id="OC915659">
    <property type="protein sequence ID" value="CAD7641383.1"/>
    <property type="molecule type" value="Genomic_DNA"/>
</dbReference>
<accession>A0A7R9QD94</accession>